<feature type="transmembrane region" description="Helical" evidence="7">
    <location>
        <begin position="700"/>
        <end position="723"/>
    </location>
</feature>
<feature type="transmembrane region" description="Helical" evidence="7">
    <location>
        <begin position="137"/>
        <end position="157"/>
    </location>
</feature>
<evidence type="ECO:0000256" key="2">
    <source>
        <dbReference type="ARBA" id="ARBA00022448"/>
    </source>
</evidence>
<dbReference type="Proteomes" id="UP000078240">
    <property type="component" value="Unassembled WGS sequence"/>
</dbReference>
<evidence type="ECO:0000256" key="7">
    <source>
        <dbReference type="SAM" id="Phobius"/>
    </source>
</evidence>
<feature type="transmembrane region" description="Helical" evidence="7">
    <location>
        <begin position="404"/>
        <end position="422"/>
    </location>
</feature>
<evidence type="ECO:0000256" key="5">
    <source>
        <dbReference type="ARBA" id="ARBA00023136"/>
    </source>
</evidence>
<dbReference type="EMBL" id="LSBH01000011">
    <property type="protein sequence ID" value="OAQ69335.1"/>
    <property type="molecule type" value="Genomic_DNA"/>
</dbReference>
<evidence type="ECO:0000313" key="9">
    <source>
        <dbReference type="EMBL" id="OAQ69335.1"/>
    </source>
</evidence>
<feature type="transmembrane region" description="Helical" evidence="7">
    <location>
        <begin position="269"/>
        <end position="286"/>
    </location>
</feature>
<gene>
    <name evidence="9" type="ORF">VFPBJ_10710</name>
</gene>
<dbReference type="PANTHER" id="PTHR23501">
    <property type="entry name" value="MAJOR FACILITATOR SUPERFAMILY"/>
    <property type="match status" value="1"/>
</dbReference>
<dbReference type="PROSITE" id="PS50850">
    <property type="entry name" value="MFS"/>
    <property type="match status" value="1"/>
</dbReference>
<feature type="transmembrane region" description="Helical" evidence="7">
    <location>
        <begin position="621"/>
        <end position="643"/>
    </location>
</feature>
<dbReference type="PRINTS" id="PR01036">
    <property type="entry name" value="TCRTETB"/>
</dbReference>
<dbReference type="Gene3D" id="1.20.1250.20">
    <property type="entry name" value="MFS general substrate transporter like domains"/>
    <property type="match status" value="1"/>
</dbReference>
<keyword evidence="4 7" id="KW-1133">Transmembrane helix</keyword>
<feature type="transmembrane region" description="Helical" evidence="7">
    <location>
        <begin position="77"/>
        <end position="95"/>
    </location>
</feature>
<accession>A0A179FUK9</accession>
<feature type="region of interest" description="Disordered" evidence="6">
    <location>
        <begin position="833"/>
        <end position="874"/>
    </location>
</feature>
<feature type="transmembrane region" description="Helical" evidence="7">
    <location>
        <begin position="551"/>
        <end position="574"/>
    </location>
</feature>
<reference evidence="9 10" key="1">
    <citation type="submission" date="2016-01" db="EMBL/GenBank/DDBJ databases">
        <title>Biosynthesis of antibiotic leucinostatins and their inhibition on Phytophthora in bio-control Purpureocillium lilacinum.</title>
        <authorList>
            <person name="Wang G."/>
            <person name="Liu Z."/>
            <person name="Lin R."/>
            <person name="Li E."/>
            <person name="Mao Z."/>
            <person name="Ling J."/>
            <person name="Yin W."/>
            <person name="Xie B."/>
        </authorList>
    </citation>
    <scope>NUCLEOTIDE SEQUENCE [LARGE SCALE GENOMIC DNA]</scope>
    <source>
        <strain evidence="9">PLBJ-1</strain>
    </source>
</reference>
<feature type="transmembrane region" description="Helical" evidence="7">
    <location>
        <begin position="195"/>
        <end position="216"/>
    </location>
</feature>
<feature type="transmembrane region" description="Helical" evidence="7">
    <location>
        <begin position="434"/>
        <end position="458"/>
    </location>
</feature>
<dbReference type="GO" id="GO:0022857">
    <property type="term" value="F:transmembrane transporter activity"/>
    <property type="evidence" value="ECO:0007669"/>
    <property type="project" value="InterPro"/>
</dbReference>
<name>A0A179FUK9_PURLI</name>
<dbReference type="AlphaFoldDB" id="A0A179FUK9"/>
<keyword evidence="3 7" id="KW-0812">Transmembrane</keyword>
<dbReference type="Pfam" id="PF07690">
    <property type="entry name" value="MFS_1"/>
    <property type="match status" value="1"/>
</dbReference>
<dbReference type="SUPFAM" id="SSF103473">
    <property type="entry name" value="MFS general substrate transporter"/>
    <property type="match status" value="1"/>
</dbReference>
<evidence type="ECO:0000259" key="8">
    <source>
        <dbReference type="PROSITE" id="PS50850"/>
    </source>
</evidence>
<dbReference type="InterPro" id="IPR036259">
    <property type="entry name" value="MFS_trans_sf"/>
</dbReference>
<dbReference type="CDD" id="cd17502">
    <property type="entry name" value="MFS_Azr1_MDR_like"/>
    <property type="match status" value="1"/>
</dbReference>
<evidence type="ECO:0000313" key="10">
    <source>
        <dbReference type="Proteomes" id="UP000078240"/>
    </source>
</evidence>
<evidence type="ECO:0000256" key="6">
    <source>
        <dbReference type="SAM" id="MobiDB-lite"/>
    </source>
</evidence>
<feature type="transmembrane region" description="Helical" evidence="7">
    <location>
        <begin position="663"/>
        <end position="680"/>
    </location>
</feature>
<protein>
    <submittedName>
        <fullName evidence="9">MFS multidrug transporter</fullName>
    </submittedName>
</protein>
<feature type="transmembrane region" description="Helical" evidence="7">
    <location>
        <begin position="107"/>
        <end position="125"/>
    </location>
</feature>
<dbReference type="Gene3D" id="1.20.1720.10">
    <property type="entry name" value="Multidrug resistance protein D"/>
    <property type="match status" value="1"/>
</dbReference>
<evidence type="ECO:0000256" key="4">
    <source>
        <dbReference type="ARBA" id="ARBA00022989"/>
    </source>
</evidence>
<proteinExistence type="predicted"/>
<feature type="region of interest" description="Disordered" evidence="6">
    <location>
        <begin position="761"/>
        <end position="821"/>
    </location>
</feature>
<feature type="transmembrane region" description="Helical" evidence="7">
    <location>
        <begin position="164"/>
        <end position="183"/>
    </location>
</feature>
<comment type="subcellular location">
    <subcellularLocation>
        <location evidence="1">Membrane</location>
        <topology evidence="1">Multi-pass membrane protein</topology>
    </subcellularLocation>
</comment>
<feature type="compositionally biased region" description="Basic and acidic residues" evidence="6">
    <location>
        <begin position="841"/>
        <end position="856"/>
    </location>
</feature>
<feature type="transmembrane region" description="Helical" evidence="7">
    <location>
        <begin position="517"/>
        <end position="539"/>
    </location>
</feature>
<evidence type="ECO:0000256" key="3">
    <source>
        <dbReference type="ARBA" id="ARBA00022692"/>
    </source>
</evidence>
<dbReference type="InterPro" id="IPR011701">
    <property type="entry name" value="MFS"/>
</dbReference>
<feature type="domain" description="Major facilitator superfamily (MFS) profile" evidence="8">
    <location>
        <begin position="42"/>
        <end position="543"/>
    </location>
</feature>
<feature type="compositionally biased region" description="Basic and acidic residues" evidence="6">
    <location>
        <begin position="864"/>
        <end position="874"/>
    </location>
</feature>
<dbReference type="PANTHER" id="PTHR23501:SF177">
    <property type="entry name" value="MAJOR FACILITATOR SUPERFAMILY (MFS) PROFILE DOMAIN-CONTAINING PROTEIN-RELATED"/>
    <property type="match status" value="1"/>
</dbReference>
<feature type="transmembrane region" description="Helical" evidence="7">
    <location>
        <begin position="375"/>
        <end position="392"/>
    </location>
</feature>
<organism evidence="9 10">
    <name type="scientific">Purpureocillium lilacinum</name>
    <name type="common">Paecilomyces lilacinus</name>
    <dbReference type="NCBI Taxonomy" id="33203"/>
    <lineage>
        <taxon>Eukaryota</taxon>
        <taxon>Fungi</taxon>
        <taxon>Dikarya</taxon>
        <taxon>Ascomycota</taxon>
        <taxon>Pezizomycotina</taxon>
        <taxon>Sordariomycetes</taxon>
        <taxon>Hypocreomycetidae</taxon>
        <taxon>Hypocreales</taxon>
        <taxon>Ophiocordycipitaceae</taxon>
        <taxon>Purpureocillium</taxon>
    </lineage>
</organism>
<feature type="transmembrane region" description="Helical" evidence="7">
    <location>
        <begin position="348"/>
        <end position="366"/>
    </location>
</feature>
<sequence>MPDERAPLLQPGRADAAAECQRHDSGNVETEQLPKGFRFLAIIGSLMLCCFLAALDMTIVATAVPAISDTFQSLSDIAWYGSAFFLTQTTFQATWGKAYGIFDLRTAFAVSILIFEVGCVVSAAAPTSAAVVIGRAISGVGASGIIGGVFTIIAFITDEDWRPVCIGIIGTTFGCASVVGPLVGGLLTSHLSWRWIFWINLPIGALGLLCLFTFFATPKSAKRAQKVLSWRSVLLELDLLGNILTTASVVCFTLAMQYGGTSVPWGEDYIIVLLALSAIFVGGLVLNEWSMGERALIPPRLIRQWPVWPNCAYTFFISGTYFPLLYFLPVYFQAIQGVSAEESGLRNMPLVVAVSLFTVLSTSFMGRTGRWTQPLLLGAMISVAGAALIYMLDAESPAPSWIGYQAVVGIGIGMAMEVPLVANQKAIPLKDISATVGLTMFFELAGGAVFMSAGQAIFANGLVRTLARVAPNLDGLDVLNHGALNIRETFGDDAPAVLEAYMGGITDGFAMCLSWDIQLASLAAGFTLGFGFLTVWQAIKQTQRNKRPWRSAYVYMIWGEIAANLAIGIIGWIFLDGIISPTVPVLFFILFLWVFEIQLLMQIIVNRIAIIAEHRSTIFKLKWGTAFVITCINIAVFCIWIPSHTVPPVNDLFVRINDVWDRISKILILLVDAGLNYYFLRTVKRRLVVQHGLIKYAPLVSFNAKLMVLSICMDGMLIGLMSLPNQVVYIQFHPVTYMVKLNIEMSMADLITRLARGENSDTYLPSTSHNRTVTGEEGDAGPRGHQFTLQSMNRPKAASEDSSSDDLGDLGTAGGAGGRGKLDAGIQVETVITSRTSRRGSKAERERAFARGRAVDDELPLAHGSDDGVVRERY</sequence>
<dbReference type="GO" id="GO:0005886">
    <property type="term" value="C:plasma membrane"/>
    <property type="evidence" value="ECO:0007669"/>
    <property type="project" value="TreeGrafter"/>
</dbReference>
<feature type="compositionally biased region" description="Polar residues" evidence="6">
    <location>
        <begin position="761"/>
        <end position="773"/>
    </location>
</feature>
<feature type="transmembrane region" description="Helical" evidence="7">
    <location>
        <begin position="586"/>
        <end position="609"/>
    </location>
</feature>
<evidence type="ECO:0000256" key="1">
    <source>
        <dbReference type="ARBA" id="ARBA00004141"/>
    </source>
</evidence>
<comment type="caution">
    <text evidence="9">The sequence shown here is derived from an EMBL/GenBank/DDBJ whole genome shotgun (WGS) entry which is preliminary data.</text>
</comment>
<feature type="transmembrane region" description="Helical" evidence="7">
    <location>
        <begin position="237"/>
        <end position="257"/>
    </location>
</feature>
<keyword evidence="2" id="KW-0813">Transport</keyword>
<feature type="transmembrane region" description="Helical" evidence="7">
    <location>
        <begin position="39"/>
        <end position="65"/>
    </location>
</feature>
<keyword evidence="5 7" id="KW-0472">Membrane</keyword>
<dbReference type="InterPro" id="IPR020846">
    <property type="entry name" value="MFS_dom"/>
</dbReference>
<feature type="transmembrane region" description="Helical" evidence="7">
    <location>
        <begin position="307"/>
        <end position="328"/>
    </location>
</feature>